<dbReference type="InterPro" id="IPR000032">
    <property type="entry name" value="HPr-like"/>
</dbReference>
<comment type="caution">
    <text evidence="13">The sequence shown here is derived from an EMBL/GenBank/DDBJ whole genome shotgun (WGS) entry which is preliminary data.</text>
</comment>
<dbReference type="Pfam" id="PF00381">
    <property type="entry name" value="PTS-HPr"/>
    <property type="match status" value="1"/>
</dbReference>
<dbReference type="InterPro" id="IPR001020">
    <property type="entry name" value="PTS_HPr_His_P_site"/>
</dbReference>
<dbReference type="Gene3D" id="2.70.70.10">
    <property type="entry name" value="Glucose Permease (Domain IIA)"/>
    <property type="match status" value="1"/>
</dbReference>
<evidence type="ECO:0000313" key="13">
    <source>
        <dbReference type="EMBL" id="PZR31204.1"/>
    </source>
</evidence>
<evidence type="ECO:0000256" key="10">
    <source>
        <dbReference type="ARBA" id="ARBA00042873"/>
    </source>
</evidence>
<evidence type="ECO:0000256" key="5">
    <source>
        <dbReference type="ARBA" id="ARBA00022683"/>
    </source>
</evidence>
<dbReference type="PRINTS" id="PR00107">
    <property type="entry name" value="PHOSPHOCPHPR"/>
</dbReference>
<evidence type="ECO:0000256" key="3">
    <source>
        <dbReference type="ARBA" id="ARBA00022597"/>
    </source>
</evidence>
<evidence type="ECO:0000313" key="14">
    <source>
        <dbReference type="Proteomes" id="UP000249393"/>
    </source>
</evidence>
<dbReference type="PANTHER" id="PTHR45008">
    <property type="entry name" value="PTS SYSTEM GLUCOSE-SPECIFIC EIIA COMPONENT"/>
    <property type="match status" value="1"/>
</dbReference>
<dbReference type="NCBIfam" id="TIGR00830">
    <property type="entry name" value="PTBA"/>
    <property type="match status" value="1"/>
</dbReference>
<dbReference type="EMBL" id="QFQZ01000094">
    <property type="protein sequence ID" value="PZR31204.1"/>
    <property type="molecule type" value="Genomic_DNA"/>
</dbReference>
<evidence type="ECO:0000256" key="6">
    <source>
        <dbReference type="ARBA" id="ARBA00022777"/>
    </source>
</evidence>
<keyword evidence="3" id="KW-0762">Sugar transport</keyword>
<dbReference type="InterPro" id="IPR001127">
    <property type="entry name" value="PTS_EIIA_1_perm"/>
</dbReference>
<feature type="domain" description="PTS EIIA type-1" evidence="11">
    <location>
        <begin position="22"/>
        <end position="126"/>
    </location>
</feature>
<evidence type="ECO:0000259" key="11">
    <source>
        <dbReference type="PROSITE" id="PS51093"/>
    </source>
</evidence>
<dbReference type="PROSITE" id="PS51350">
    <property type="entry name" value="PTS_HPR_DOM"/>
    <property type="match status" value="1"/>
</dbReference>
<protein>
    <recommendedName>
        <fullName evidence="7">PTS system glucose-specific EIIA component</fullName>
    </recommendedName>
    <alternativeName>
        <fullName evidence="10">EIIA-Glc</fullName>
    </alternativeName>
    <alternativeName>
        <fullName evidence="9">EIII-Glc</fullName>
    </alternativeName>
    <alternativeName>
        <fullName evidence="8">Glucose-specific phosphotransferase enzyme IIA component</fullName>
    </alternativeName>
</protein>
<evidence type="ECO:0000256" key="1">
    <source>
        <dbReference type="ARBA" id="ARBA00004496"/>
    </source>
</evidence>
<dbReference type="PROSITE" id="PS00371">
    <property type="entry name" value="PTS_EIIA_TYPE_1_HIS"/>
    <property type="match status" value="1"/>
</dbReference>
<dbReference type="Pfam" id="PF00358">
    <property type="entry name" value="PTS_EIIA_1"/>
    <property type="match status" value="1"/>
</dbReference>
<dbReference type="CDD" id="cd00367">
    <property type="entry name" value="PTS-HPr_like"/>
    <property type="match status" value="1"/>
</dbReference>
<dbReference type="SUPFAM" id="SSF55594">
    <property type="entry name" value="HPr-like"/>
    <property type="match status" value="1"/>
</dbReference>
<dbReference type="PROSITE" id="PS51093">
    <property type="entry name" value="PTS_EIIA_TYPE_1"/>
    <property type="match status" value="1"/>
</dbReference>
<dbReference type="GO" id="GO:0005737">
    <property type="term" value="C:cytoplasm"/>
    <property type="evidence" value="ECO:0007669"/>
    <property type="project" value="UniProtKB-SubCell"/>
</dbReference>
<comment type="subcellular location">
    <subcellularLocation>
        <location evidence="1">Cytoplasm</location>
    </subcellularLocation>
</comment>
<dbReference type="Gene3D" id="3.30.1340.10">
    <property type="entry name" value="HPr-like"/>
    <property type="match status" value="1"/>
</dbReference>
<dbReference type="AlphaFoldDB" id="A0A2W5WTF0"/>
<dbReference type="PANTHER" id="PTHR45008:SF1">
    <property type="entry name" value="PTS SYSTEM GLUCOSE-SPECIFIC EIIA COMPONENT"/>
    <property type="match status" value="1"/>
</dbReference>
<dbReference type="RefSeq" id="WP_304282012.1">
    <property type="nucleotide sequence ID" value="NZ_QFQZ01000094.1"/>
</dbReference>
<dbReference type="InterPro" id="IPR050890">
    <property type="entry name" value="PTS_EIIA_component"/>
</dbReference>
<dbReference type="GO" id="GO:0009401">
    <property type="term" value="P:phosphoenolpyruvate-dependent sugar phosphotransferase system"/>
    <property type="evidence" value="ECO:0007669"/>
    <property type="project" value="UniProtKB-KW"/>
</dbReference>
<keyword evidence="2" id="KW-0813">Transport</keyword>
<feature type="domain" description="HPr" evidence="12">
    <location>
        <begin position="167"/>
        <end position="254"/>
    </location>
</feature>
<evidence type="ECO:0000256" key="9">
    <source>
        <dbReference type="ARBA" id="ARBA00042526"/>
    </source>
</evidence>
<keyword evidence="13" id="KW-0670">Pyruvate</keyword>
<sequence length="331" mass="33220">MSNLVLASPLKGWIASLEEVPDAVFAGRMLGDGVAIDPLGGALVAPCDGVVVSAHRAGHAVTLRSAAGAEILMHVGLETVALGGEGFEPCVREGQAVKAGDVLIRFDLDLLAQRAKSLITPVVITNPEAFEIVRRDQEAAVEAGGFLMELRPVAGAATASASGAAHEITRAVTVPLMHGIHARPAARIAELAKTFAAETALVTGERRSSARSPVGLMALAVRHGDAIQVLASGVDAQGAVTAIAELIESGMGEGAPIPAKAPSAPAAIAAPEPLAPAALPADGVLKGVLAAPGLAIGKAVRLASQDIAVREDGQGAASEDAALVAALDKVR</sequence>
<name>A0A2W5WTF0_9CAUL</name>
<evidence type="ECO:0000256" key="4">
    <source>
        <dbReference type="ARBA" id="ARBA00022679"/>
    </source>
</evidence>
<proteinExistence type="predicted"/>
<reference evidence="13 14" key="1">
    <citation type="submission" date="2017-08" db="EMBL/GenBank/DDBJ databases">
        <title>Infants hospitalized years apart are colonized by the same room-sourced microbial strains.</title>
        <authorList>
            <person name="Brooks B."/>
            <person name="Olm M.R."/>
            <person name="Firek B.A."/>
            <person name="Baker R."/>
            <person name="Thomas B.C."/>
            <person name="Morowitz M.J."/>
            <person name="Banfield J.F."/>
        </authorList>
    </citation>
    <scope>NUCLEOTIDE SEQUENCE [LARGE SCALE GENOMIC DNA]</scope>
    <source>
        <strain evidence="13">S2_003_000_R2_4</strain>
    </source>
</reference>
<dbReference type="InterPro" id="IPR035895">
    <property type="entry name" value="HPr-like_sf"/>
</dbReference>
<gene>
    <name evidence="13" type="ORF">DI526_20310</name>
</gene>
<evidence type="ECO:0000259" key="12">
    <source>
        <dbReference type="PROSITE" id="PS51350"/>
    </source>
</evidence>
<evidence type="ECO:0000256" key="7">
    <source>
        <dbReference type="ARBA" id="ARBA00039163"/>
    </source>
</evidence>
<evidence type="ECO:0000256" key="2">
    <source>
        <dbReference type="ARBA" id="ARBA00022448"/>
    </source>
</evidence>
<feature type="non-terminal residue" evidence="13">
    <location>
        <position position="331"/>
    </location>
</feature>
<dbReference type="GO" id="GO:0016301">
    <property type="term" value="F:kinase activity"/>
    <property type="evidence" value="ECO:0007669"/>
    <property type="project" value="UniProtKB-KW"/>
</dbReference>
<dbReference type="Proteomes" id="UP000249393">
    <property type="component" value="Unassembled WGS sequence"/>
</dbReference>
<dbReference type="FunFam" id="2.70.70.10:FF:000001">
    <property type="entry name" value="PTS system glucose-specific IIA component"/>
    <property type="match status" value="1"/>
</dbReference>
<dbReference type="NCBIfam" id="TIGR01003">
    <property type="entry name" value="PTS_HPr_family"/>
    <property type="match status" value="1"/>
</dbReference>
<keyword evidence="6" id="KW-0418">Kinase</keyword>
<dbReference type="PROSITE" id="PS00369">
    <property type="entry name" value="PTS_HPR_HIS"/>
    <property type="match status" value="1"/>
</dbReference>
<dbReference type="InterPro" id="IPR011055">
    <property type="entry name" value="Dup_hybrid_motif"/>
</dbReference>
<organism evidence="13 14">
    <name type="scientific">Caulobacter segnis</name>
    <dbReference type="NCBI Taxonomy" id="88688"/>
    <lineage>
        <taxon>Bacteria</taxon>
        <taxon>Pseudomonadati</taxon>
        <taxon>Pseudomonadota</taxon>
        <taxon>Alphaproteobacteria</taxon>
        <taxon>Caulobacterales</taxon>
        <taxon>Caulobacteraceae</taxon>
        <taxon>Caulobacter</taxon>
    </lineage>
</organism>
<keyword evidence="5" id="KW-0598">Phosphotransferase system</keyword>
<evidence type="ECO:0000256" key="8">
    <source>
        <dbReference type="ARBA" id="ARBA00042296"/>
    </source>
</evidence>
<keyword evidence="4 13" id="KW-0808">Transferase</keyword>
<accession>A0A2W5WTF0</accession>
<dbReference type="SUPFAM" id="SSF51261">
    <property type="entry name" value="Duplicated hybrid motif"/>
    <property type="match status" value="1"/>
</dbReference>